<keyword evidence="5" id="KW-0347">Helicase</keyword>
<dbReference type="PANTHER" id="PTHR11472:SF34">
    <property type="entry name" value="REGULATOR OF TELOMERE ELONGATION HELICASE 1"/>
    <property type="match status" value="1"/>
</dbReference>
<feature type="non-terminal residue" evidence="5">
    <location>
        <position position="205"/>
    </location>
</feature>
<gene>
    <name evidence="5" type="ORF">CYMTET_34042</name>
</gene>
<dbReference type="GO" id="GO:0005634">
    <property type="term" value="C:nucleus"/>
    <property type="evidence" value="ECO:0007669"/>
    <property type="project" value="TreeGrafter"/>
</dbReference>
<dbReference type="InterPro" id="IPR014013">
    <property type="entry name" value="Helic_SF1/SF2_ATP-bd_DinG/Rad3"/>
</dbReference>
<organism evidence="5 6">
    <name type="scientific">Cymbomonas tetramitiformis</name>
    <dbReference type="NCBI Taxonomy" id="36881"/>
    <lineage>
        <taxon>Eukaryota</taxon>
        <taxon>Viridiplantae</taxon>
        <taxon>Chlorophyta</taxon>
        <taxon>Pyramimonadophyceae</taxon>
        <taxon>Pyramimonadales</taxon>
        <taxon>Pyramimonadaceae</taxon>
        <taxon>Cymbomonas</taxon>
    </lineage>
</organism>
<comment type="caution">
    <text evidence="5">The sequence shown here is derived from an EMBL/GenBank/DDBJ whole genome shotgun (WGS) entry which is preliminary data.</text>
</comment>
<accession>A0AAE0KQC4</accession>
<evidence type="ECO:0000313" key="5">
    <source>
        <dbReference type="EMBL" id="KAK3256847.1"/>
    </source>
</evidence>
<evidence type="ECO:0000256" key="2">
    <source>
        <dbReference type="ARBA" id="ARBA00022801"/>
    </source>
</evidence>
<protein>
    <submittedName>
        <fullName evidence="5">Regulator of telomere elongation helicase 1</fullName>
    </submittedName>
</protein>
<dbReference type="AlphaFoldDB" id="A0AAE0KQC4"/>
<dbReference type="Pfam" id="PF06733">
    <property type="entry name" value="DEAD_2"/>
    <property type="match status" value="1"/>
</dbReference>
<evidence type="ECO:0000256" key="1">
    <source>
        <dbReference type="ARBA" id="ARBA00022741"/>
    </source>
</evidence>
<dbReference type="GO" id="GO:0045910">
    <property type="term" value="P:negative regulation of DNA recombination"/>
    <property type="evidence" value="ECO:0007669"/>
    <property type="project" value="TreeGrafter"/>
</dbReference>
<dbReference type="Pfam" id="PF23109">
    <property type="entry name" value="ARCH_RTEL1"/>
    <property type="match status" value="1"/>
</dbReference>
<dbReference type="GO" id="GO:0010569">
    <property type="term" value="P:regulation of double-strand break repair via homologous recombination"/>
    <property type="evidence" value="ECO:0007669"/>
    <property type="project" value="TreeGrafter"/>
</dbReference>
<dbReference type="InterPro" id="IPR010614">
    <property type="entry name" value="RAD3-like_helicase_DEAD"/>
</dbReference>
<feature type="domain" description="Helicase ATP-binding" evidence="4">
    <location>
        <begin position="1"/>
        <end position="84"/>
    </location>
</feature>
<dbReference type="InterPro" id="IPR027417">
    <property type="entry name" value="P-loop_NTPase"/>
</dbReference>
<evidence type="ECO:0000313" key="6">
    <source>
        <dbReference type="Proteomes" id="UP001190700"/>
    </source>
</evidence>
<dbReference type="GO" id="GO:0016787">
    <property type="term" value="F:hydrolase activity"/>
    <property type="evidence" value="ECO:0007669"/>
    <property type="project" value="UniProtKB-KW"/>
</dbReference>
<feature type="non-terminal residue" evidence="5">
    <location>
        <position position="1"/>
    </location>
</feature>
<dbReference type="GO" id="GO:0005524">
    <property type="term" value="F:ATP binding"/>
    <property type="evidence" value="ECO:0007669"/>
    <property type="project" value="UniProtKB-KW"/>
</dbReference>
<dbReference type="GO" id="GO:0003677">
    <property type="term" value="F:DNA binding"/>
    <property type="evidence" value="ECO:0007669"/>
    <property type="project" value="InterPro"/>
</dbReference>
<dbReference type="Gene3D" id="3.40.50.300">
    <property type="entry name" value="P-loop containing nucleotide triphosphate hydrolases"/>
    <property type="match status" value="1"/>
</dbReference>
<proteinExistence type="predicted"/>
<sequence length="205" mass="22641">GPPAAEILFVPYNFLIDPATRGGLGVDFEDAVLIFDEAHNLESNCAESASVDIRAQDIAAMVKEVETCIESLLQQEAGFAGPDASSRRFTADDYRSLKGVLLGIERGIDEIKPGKDGFTRPGSFIFDFLSKDTINITPKTIGLLQDIMKEATEVLVELAQDSGRSTGTKTSSYKLSNLKDMLRTIFTSYEKITYQHYRLHVHIET</sequence>
<dbReference type="PROSITE" id="PS51193">
    <property type="entry name" value="HELICASE_ATP_BIND_2"/>
    <property type="match status" value="1"/>
</dbReference>
<evidence type="ECO:0000259" key="4">
    <source>
        <dbReference type="PROSITE" id="PS51193"/>
    </source>
</evidence>
<dbReference type="GO" id="GO:0090657">
    <property type="term" value="P:telomeric loop disassembly"/>
    <property type="evidence" value="ECO:0007669"/>
    <property type="project" value="TreeGrafter"/>
</dbReference>
<name>A0AAE0KQC4_9CHLO</name>
<reference evidence="5 6" key="1">
    <citation type="journal article" date="2015" name="Genome Biol. Evol.">
        <title>Comparative Genomics of a Bacterivorous Green Alga Reveals Evolutionary Causalities and Consequences of Phago-Mixotrophic Mode of Nutrition.</title>
        <authorList>
            <person name="Burns J.A."/>
            <person name="Paasch A."/>
            <person name="Narechania A."/>
            <person name="Kim E."/>
        </authorList>
    </citation>
    <scope>NUCLEOTIDE SEQUENCE [LARGE SCALE GENOMIC DNA]</scope>
    <source>
        <strain evidence="5 6">PLY_AMNH</strain>
    </source>
</reference>
<keyword evidence="1" id="KW-0547">Nucleotide-binding</keyword>
<keyword evidence="3" id="KW-0067">ATP-binding</keyword>
<dbReference type="PANTHER" id="PTHR11472">
    <property type="entry name" value="DNA REPAIR DEAD HELICASE RAD3/XP-D SUBFAMILY MEMBER"/>
    <property type="match status" value="1"/>
</dbReference>
<keyword evidence="2" id="KW-0378">Hydrolase</keyword>
<keyword evidence="6" id="KW-1185">Reference proteome</keyword>
<dbReference type="EMBL" id="LGRX02021285">
    <property type="protein sequence ID" value="KAK3256847.1"/>
    <property type="molecule type" value="Genomic_DNA"/>
</dbReference>
<dbReference type="GO" id="GO:0070182">
    <property type="term" value="F:DNA polymerase binding"/>
    <property type="evidence" value="ECO:0007669"/>
    <property type="project" value="TreeGrafter"/>
</dbReference>
<dbReference type="GO" id="GO:1904430">
    <property type="term" value="P:negative regulation of t-circle formation"/>
    <property type="evidence" value="ECO:0007669"/>
    <property type="project" value="TreeGrafter"/>
</dbReference>
<evidence type="ECO:0000256" key="3">
    <source>
        <dbReference type="ARBA" id="ARBA00022840"/>
    </source>
</evidence>
<dbReference type="InterPro" id="IPR057498">
    <property type="entry name" value="Rtel1_ARCH"/>
</dbReference>
<dbReference type="GO" id="GO:0003678">
    <property type="term" value="F:DNA helicase activity"/>
    <property type="evidence" value="ECO:0007669"/>
    <property type="project" value="InterPro"/>
</dbReference>
<dbReference type="Proteomes" id="UP001190700">
    <property type="component" value="Unassembled WGS sequence"/>
</dbReference>
<dbReference type="InterPro" id="IPR045028">
    <property type="entry name" value="DinG/Rad3-like"/>
</dbReference>